<dbReference type="EMBL" id="BAAFHN010000129">
    <property type="protein sequence ID" value="GAB0174084.1"/>
    <property type="molecule type" value="Genomic_DNA"/>
</dbReference>
<evidence type="ECO:0000313" key="4">
    <source>
        <dbReference type="Proteomes" id="UP001562457"/>
    </source>
</evidence>
<reference evidence="2 3" key="1">
    <citation type="journal article" date="2014" name="Genome Announc.">
        <title>Draft genome sequences of eight enterohepatic helicobacter species isolated from both laboratory and wild rodents.</title>
        <authorList>
            <person name="Sheh A."/>
            <person name="Shen Z."/>
            <person name="Fox J.G."/>
        </authorList>
    </citation>
    <scope>NUCLEOTIDE SEQUENCE [LARGE SCALE GENOMIC DNA]</scope>
    <source>
        <strain evidence="2 3">ATCC 700114</strain>
    </source>
</reference>
<dbReference type="RefSeq" id="WP_034347710.1">
    <property type="nucleotide sequence ID" value="NZ_BAAFHN010000129.1"/>
</dbReference>
<sequence>MKKQQGKIKYAYSMWSKPKSDKVMRQKQEQTMLFNVSISGDNNHVVLLCDQKMDTKHTRICGKCEYSERVQRGNQCFYYCNRHFSRRTHNGKLKVKARRQACFAYKEEK</sequence>
<reference evidence="1 4" key="2">
    <citation type="submission" date="2024-06" db="EMBL/GenBank/DDBJ databases">
        <title>Draft genome sequence of Helicobacter trogontum NHP16-4001.</title>
        <authorList>
            <person name="Rimbara E."/>
            <person name="Suzuki M."/>
        </authorList>
    </citation>
    <scope>NUCLEOTIDE SEQUENCE [LARGE SCALE GENOMIC DNA]</scope>
    <source>
        <strain evidence="1 4">NHP16-4001</strain>
    </source>
</reference>
<accession>A0A099VC25</accession>
<dbReference type="Proteomes" id="UP000029878">
    <property type="component" value="Unassembled WGS sequence"/>
</dbReference>
<name>A0A099VC25_9HELI</name>
<evidence type="ECO:0000313" key="2">
    <source>
        <dbReference type="EMBL" id="TLD83765.1"/>
    </source>
</evidence>
<dbReference type="EMBL" id="JRPL02000005">
    <property type="protein sequence ID" value="TLD83765.1"/>
    <property type="molecule type" value="Genomic_DNA"/>
</dbReference>
<gene>
    <name evidence="2" type="ORF">LS81_003205</name>
    <name evidence="1" type="ORF">NHP164001_21100</name>
</gene>
<dbReference type="Proteomes" id="UP001562457">
    <property type="component" value="Unassembled WGS sequence"/>
</dbReference>
<evidence type="ECO:0000313" key="3">
    <source>
        <dbReference type="Proteomes" id="UP000029878"/>
    </source>
</evidence>
<dbReference type="AlphaFoldDB" id="A0A099VC25"/>
<protein>
    <submittedName>
        <fullName evidence="2">Uncharacterized protein</fullName>
    </submittedName>
</protein>
<comment type="caution">
    <text evidence="2">The sequence shown here is derived from an EMBL/GenBank/DDBJ whole genome shotgun (WGS) entry which is preliminary data.</text>
</comment>
<organism evidence="2 3">
    <name type="scientific">Helicobacter trogontum</name>
    <dbReference type="NCBI Taxonomy" id="50960"/>
    <lineage>
        <taxon>Bacteria</taxon>
        <taxon>Pseudomonadati</taxon>
        <taxon>Campylobacterota</taxon>
        <taxon>Epsilonproteobacteria</taxon>
        <taxon>Campylobacterales</taxon>
        <taxon>Helicobacteraceae</taxon>
        <taxon>Helicobacter</taxon>
    </lineage>
</organism>
<evidence type="ECO:0000313" key="1">
    <source>
        <dbReference type="EMBL" id="GAB0174084.1"/>
    </source>
</evidence>
<proteinExistence type="predicted"/>
<keyword evidence="4" id="KW-1185">Reference proteome</keyword>